<keyword evidence="1" id="KW-0812">Transmembrane</keyword>
<dbReference type="PANTHER" id="PTHR40448:SF1">
    <property type="entry name" value="TWO-COMPONENT SENSOR HISTIDINE KINASE"/>
    <property type="match status" value="1"/>
</dbReference>
<comment type="caution">
    <text evidence="3">The sequence shown here is derived from an EMBL/GenBank/DDBJ whole genome shotgun (WGS) entry which is preliminary data.</text>
</comment>
<dbReference type="RefSeq" id="WP_268061427.1">
    <property type="nucleotide sequence ID" value="NZ_JAPQFJ010000009.1"/>
</dbReference>
<evidence type="ECO:0000313" key="3">
    <source>
        <dbReference type="EMBL" id="MCY6959005.1"/>
    </source>
</evidence>
<evidence type="ECO:0000256" key="1">
    <source>
        <dbReference type="SAM" id="Phobius"/>
    </source>
</evidence>
<dbReference type="SUPFAM" id="SSF55874">
    <property type="entry name" value="ATPase domain of HSP90 chaperone/DNA topoisomerase II/histidine kinase"/>
    <property type="match status" value="1"/>
</dbReference>
<keyword evidence="3" id="KW-0067">ATP-binding</keyword>
<reference evidence="3" key="1">
    <citation type="submission" date="2022-12" db="EMBL/GenBank/DDBJ databases">
        <title>Clostridium sp. nov., isolated from industrial wastewater.</title>
        <authorList>
            <person name="Jiayan W."/>
        </authorList>
    </citation>
    <scope>NUCLEOTIDE SEQUENCE</scope>
    <source>
        <strain evidence="3">ZC22-4</strain>
    </source>
</reference>
<name>A0ABT4D9M1_9CLOT</name>
<feature type="transmembrane region" description="Helical" evidence="1">
    <location>
        <begin position="131"/>
        <end position="152"/>
    </location>
</feature>
<proteinExistence type="predicted"/>
<dbReference type="CDD" id="cd16935">
    <property type="entry name" value="HATPase_AgrC-ComD-like"/>
    <property type="match status" value="1"/>
</dbReference>
<dbReference type="EMBL" id="JAPQFJ010000009">
    <property type="protein sequence ID" value="MCY6959005.1"/>
    <property type="molecule type" value="Genomic_DNA"/>
</dbReference>
<feature type="transmembrane region" description="Helical" evidence="1">
    <location>
        <begin position="205"/>
        <end position="223"/>
    </location>
</feature>
<dbReference type="Pfam" id="PF14501">
    <property type="entry name" value="HATPase_c_5"/>
    <property type="match status" value="1"/>
</dbReference>
<accession>A0ABT4D9M1</accession>
<feature type="transmembrane region" description="Helical" evidence="1">
    <location>
        <begin position="39"/>
        <end position="56"/>
    </location>
</feature>
<feature type="domain" description="Sensor histidine kinase NatK-like C-terminal" evidence="2">
    <location>
        <begin position="341"/>
        <end position="445"/>
    </location>
</feature>
<feature type="transmembrane region" description="Helical" evidence="1">
    <location>
        <begin position="101"/>
        <end position="119"/>
    </location>
</feature>
<feature type="transmembrane region" description="Helical" evidence="1">
    <location>
        <begin position="62"/>
        <end position="81"/>
    </location>
</feature>
<organism evidence="3 4">
    <name type="scientific">Clostridium brassicae</name>
    <dbReference type="NCBI Taxonomy" id="2999072"/>
    <lineage>
        <taxon>Bacteria</taxon>
        <taxon>Bacillati</taxon>
        <taxon>Bacillota</taxon>
        <taxon>Clostridia</taxon>
        <taxon>Eubacteriales</taxon>
        <taxon>Clostridiaceae</taxon>
        <taxon>Clostridium</taxon>
    </lineage>
</organism>
<keyword evidence="3" id="KW-0547">Nucleotide-binding</keyword>
<dbReference type="Proteomes" id="UP001144612">
    <property type="component" value="Unassembled WGS sequence"/>
</dbReference>
<keyword evidence="4" id="KW-1185">Reference proteome</keyword>
<dbReference type="GO" id="GO:0005524">
    <property type="term" value="F:ATP binding"/>
    <property type="evidence" value="ECO:0007669"/>
    <property type="project" value="UniProtKB-KW"/>
</dbReference>
<protein>
    <submittedName>
        <fullName evidence="3">ATP-binding protein</fullName>
    </submittedName>
</protein>
<dbReference type="Gene3D" id="3.30.565.10">
    <property type="entry name" value="Histidine kinase-like ATPase, C-terminal domain"/>
    <property type="match status" value="1"/>
</dbReference>
<keyword evidence="1" id="KW-0472">Membrane</keyword>
<gene>
    <name evidence="3" type="ORF">OW729_10355</name>
</gene>
<feature type="transmembrane region" description="Helical" evidence="1">
    <location>
        <begin position="6"/>
        <end position="27"/>
    </location>
</feature>
<evidence type="ECO:0000313" key="4">
    <source>
        <dbReference type="Proteomes" id="UP001144612"/>
    </source>
</evidence>
<evidence type="ECO:0000259" key="2">
    <source>
        <dbReference type="Pfam" id="PF14501"/>
    </source>
</evidence>
<feature type="transmembrane region" description="Helical" evidence="1">
    <location>
        <begin position="164"/>
        <end position="185"/>
    </location>
</feature>
<keyword evidence="1" id="KW-1133">Transmembrane helix</keyword>
<dbReference type="InterPro" id="IPR032834">
    <property type="entry name" value="NatK-like_C"/>
</dbReference>
<dbReference type="InterPro" id="IPR036890">
    <property type="entry name" value="HATPase_C_sf"/>
</dbReference>
<dbReference type="PANTHER" id="PTHR40448">
    <property type="entry name" value="TWO-COMPONENT SENSOR HISTIDINE KINASE"/>
    <property type="match status" value="1"/>
</dbReference>
<sequence>MTVFSIIEKMLFVVSCILNIYIPYIVIKRFLGFRIKPQYVIITMLITGNIPFLIVKELNIESVYQWIPTTVYIFVLSLIFCKGTCLKKLIVTIIYNCFNELIQYITVTVIYISDYIVILNSPVQTQQIRDIVNYLFLITSQLIYILILNFILKNYCIDNGIKDFKYMLFFVVPNVFIVVLLSEYFNFYYKNSNVVDISLFNNLKMMGLACMALICAVLTVTILDKLIKENALRQKEALLAHQFNIQARHYKDLQIQFKNTRAFKHDINNHLICIKNLIANGDIKSTEQYIKKITESFEKLNLKVNTGNPFADAVISEKYNISIDKNIDFKCNVKMLNGIKMDPFDLCVILGNALDNAIEACEKITDESIKKYIHITSTFNKSFMVFEIKNSMQGYIHKNHMSTDKEDDINHGLGLLNIQSIADKYFGTTYIENSENMFELSIMLQVL</sequence>